<dbReference type="InterPro" id="IPR023192">
    <property type="entry name" value="TGS-like_dom_sf"/>
</dbReference>
<dbReference type="InterPro" id="IPR012675">
    <property type="entry name" value="Beta-grasp_dom_sf"/>
</dbReference>
<feature type="domain" description="OBG-type G" evidence="7">
    <location>
        <begin position="3"/>
        <end position="206"/>
    </location>
</feature>
<dbReference type="InterPro" id="IPR006073">
    <property type="entry name" value="GTP-bd"/>
</dbReference>
<gene>
    <name evidence="6" type="primary">ychF</name>
    <name evidence="9" type="ORF">A3B31_02715</name>
</gene>
<accession>A0A1G2BVA6</accession>
<dbReference type="HAMAP" id="MF_00944">
    <property type="entry name" value="YchF_OLA1_ATPase"/>
    <property type="match status" value="1"/>
</dbReference>
<dbReference type="CDD" id="cd01900">
    <property type="entry name" value="YchF"/>
    <property type="match status" value="1"/>
</dbReference>
<dbReference type="PRINTS" id="PR00326">
    <property type="entry name" value="GTP1OBG"/>
</dbReference>
<evidence type="ECO:0000256" key="3">
    <source>
        <dbReference type="ARBA" id="ARBA00022741"/>
    </source>
</evidence>
<dbReference type="GO" id="GO:0005525">
    <property type="term" value="F:GTP binding"/>
    <property type="evidence" value="ECO:0007669"/>
    <property type="project" value="InterPro"/>
</dbReference>
<evidence type="ECO:0000313" key="9">
    <source>
        <dbReference type="EMBL" id="OGY93085.1"/>
    </source>
</evidence>
<dbReference type="GO" id="GO:0043023">
    <property type="term" value="F:ribosomal large subunit binding"/>
    <property type="evidence" value="ECO:0007669"/>
    <property type="project" value="UniProtKB-UniRule"/>
</dbReference>
<evidence type="ECO:0000259" key="8">
    <source>
        <dbReference type="PROSITE" id="PS51880"/>
    </source>
</evidence>
<dbReference type="NCBIfam" id="TIGR00092">
    <property type="entry name" value="redox-regulated ATPase YchF"/>
    <property type="match status" value="1"/>
</dbReference>
<dbReference type="PROSITE" id="PS51880">
    <property type="entry name" value="TGS"/>
    <property type="match status" value="1"/>
</dbReference>
<dbReference type="Pfam" id="PF06071">
    <property type="entry name" value="YchF-GTPase_C"/>
    <property type="match status" value="1"/>
</dbReference>
<evidence type="ECO:0000256" key="6">
    <source>
        <dbReference type="HAMAP-Rule" id="MF_00944"/>
    </source>
</evidence>
<feature type="binding site" evidence="6">
    <location>
        <begin position="12"/>
        <end position="17"/>
    </location>
    <ligand>
        <name>ATP</name>
        <dbReference type="ChEBI" id="CHEBI:30616"/>
    </ligand>
</feature>
<dbReference type="PROSITE" id="PS51710">
    <property type="entry name" value="G_OBG"/>
    <property type="match status" value="1"/>
</dbReference>
<dbReference type="GO" id="GO:0005524">
    <property type="term" value="F:ATP binding"/>
    <property type="evidence" value="ECO:0007669"/>
    <property type="project" value="UniProtKB-UniRule"/>
</dbReference>
<dbReference type="InterPro" id="IPR004396">
    <property type="entry name" value="ATPase_YchF/OLA1"/>
</dbReference>
<keyword evidence="3 6" id="KW-0547">Nucleotide-binding</keyword>
<feature type="domain" description="TGS" evidence="8">
    <location>
        <begin position="269"/>
        <end position="352"/>
    </location>
</feature>
<dbReference type="PIRSF" id="PIRSF006641">
    <property type="entry name" value="CHP00092"/>
    <property type="match status" value="1"/>
</dbReference>
<dbReference type="AlphaFoldDB" id="A0A1G2BVA6"/>
<dbReference type="InterPro" id="IPR027417">
    <property type="entry name" value="P-loop_NTPase"/>
</dbReference>
<dbReference type="Gene3D" id="3.10.20.30">
    <property type="match status" value="1"/>
</dbReference>
<evidence type="ECO:0000256" key="1">
    <source>
        <dbReference type="ARBA" id="ARBA00001946"/>
    </source>
</evidence>
<evidence type="ECO:0000313" key="10">
    <source>
        <dbReference type="Proteomes" id="UP000177349"/>
    </source>
</evidence>
<dbReference type="PANTHER" id="PTHR23305">
    <property type="entry name" value="OBG GTPASE FAMILY"/>
    <property type="match status" value="1"/>
</dbReference>
<organism evidence="9 10">
    <name type="scientific">Candidatus Komeilibacteria bacterium RIFCSPLOWO2_01_FULL_53_11</name>
    <dbReference type="NCBI Taxonomy" id="1798552"/>
    <lineage>
        <taxon>Bacteria</taxon>
        <taxon>Candidatus Komeiliibacteriota</taxon>
    </lineage>
</organism>
<dbReference type="EMBL" id="MHKN01000001">
    <property type="protein sequence ID" value="OGY93085.1"/>
    <property type="molecule type" value="Genomic_DNA"/>
</dbReference>
<dbReference type="Gene3D" id="1.10.150.300">
    <property type="entry name" value="TGS-like domain"/>
    <property type="match status" value="1"/>
</dbReference>
<dbReference type="FunFam" id="3.10.20.30:FF:000001">
    <property type="entry name" value="Ribosome-binding ATPase YchF"/>
    <property type="match status" value="1"/>
</dbReference>
<evidence type="ECO:0000256" key="5">
    <source>
        <dbReference type="ARBA" id="ARBA00022842"/>
    </source>
</evidence>
<dbReference type="CDD" id="cd04867">
    <property type="entry name" value="TGS_YchF_OLA1"/>
    <property type="match status" value="1"/>
</dbReference>
<protein>
    <recommendedName>
        <fullName evidence="6">Ribosome-binding ATPase YchF</fullName>
    </recommendedName>
</protein>
<evidence type="ECO:0000256" key="2">
    <source>
        <dbReference type="ARBA" id="ARBA00022723"/>
    </source>
</evidence>
<dbReference type="PANTHER" id="PTHR23305:SF18">
    <property type="entry name" value="OBG-TYPE G DOMAIN-CONTAINING PROTEIN"/>
    <property type="match status" value="1"/>
</dbReference>
<dbReference type="InterPro" id="IPR041706">
    <property type="entry name" value="YchF_N"/>
</dbReference>
<dbReference type="Pfam" id="PF01926">
    <property type="entry name" value="MMR_HSR1"/>
    <property type="match status" value="1"/>
</dbReference>
<dbReference type="GO" id="GO:0016887">
    <property type="term" value="F:ATP hydrolysis activity"/>
    <property type="evidence" value="ECO:0007669"/>
    <property type="project" value="UniProtKB-UniRule"/>
</dbReference>
<dbReference type="InterPro" id="IPR031167">
    <property type="entry name" value="G_OBG"/>
</dbReference>
<dbReference type="InterPro" id="IPR004095">
    <property type="entry name" value="TGS"/>
</dbReference>
<dbReference type="GO" id="GO:0046872">
    <property type="term" value="F:metal ion binding"/>
    <property type="evidence" value="ECO:0007669"/>
    <property type="project" value="UniProtKB-KW"/>
</dbReference>
<dbReference type="SUPFAM" id="SSF52540">
    <property type="entry name" value="P-loop containing nucleoside triphosphate hydrolases"/>
    <property type="match status" value="1"/>
</dbReference>
<keyword evidence="2" id="KW-0479">Metal-binding</keyword>
<evidence type="ECO:0000259" key="7">
    <source>
        <dbReference type="PROSITE" id="PS51710"/>
    </source>
</evidence>
<comment type="caution">
    <text evidence="9">The sequence shown here is derived from an EMBL/GenBank/DDBJ whole genome shotgun (WGS) entry which is preliminary data.</text>
</comment>
<dbReference type="GO" id="GO:0005737">
    <property type="term" value="C:cytoplasm"/>
    <property type="evidence" value="ECO:0007669"/>
    <property type="project" value="TreeGrafter"/>
</dbReference>
<dbReference type="SUPFAM" id="SSF81271">
    <property type="entry name" value="TGS-like"/>
    <property type="match status" value="1"/>
</dbReference>
<dbReference type="FunFam" id="1.10.150.300:FF:000001">
    <property type="entry name" value="Ribosome-binding ATPase YchF"/>
    <property type="match status" value="1"/>
</dbReference>
<keyword evidence="4 6" id="KW-0067">ATP-binding</keyword>
<dbReference type="InterPro" id="IPR013029">
    <property type="entry name" value="YchF_C"/>
</dbReference>
<dbReference type="Gene3D" id="3.40.50.300">
    <property type="entry name" value="P-loop containing nucleotide triphosphate hydrolases"/>
    <property type="match status" value="1"/>
</dbReference>
<name>A0A1G2BVA6_9BACT</name>
<sequence>MSFSLGIVGLPNVGKSTIFQALTKKKVDASNYPFCTIDPNVGVVAVPDERLAKLAAMSRSEKIIPTTIEFVDIAGLVKGASQGEGLGNKFLNHIREVNALVEVVRVFPNPDVIHVHGAINPDDDRQVINLELILADLEIAEKRLERVRTQLKGPQEKTLLAEAALLEKVVHRLKSNTLLHDMDLTDAQATLMRQHNFLTYKPLLYVHNIGESDIKNKITLPENTIAMCGKLESELAEVPENELPEYLRQLELSDTGLNQLIQKSYELLNLITFITTGPKDTRAWTVVEGAKAPQAAGVIHTDFEKGFIRAEVINWEELLRSESWVHARELGKIRIEGKEYLVQDGDVVHFHFQ</sequence>
<comment type="cofactor">
    <cofactor evidence="1">
        <name>Mg(2+)</name>
        <dbReference type="ChEBI" id="CHEBI:18420"/>
    </cofactor>
</comment>
<evidence type="ECO:0000256" key="4">
    <source>
        <dbReference type="ARBA" id="ARBA00022840"/>
    </source>
</evidence>
<dbReference type="InterPro" id="IPR012676">
    <property type="entry name" value="TGS-like"/>
</dbReference>
<proteinExistence type="inferred from homology"/>
<dbReference type="Proteomes" id="UP000177349">
    <property type="component" value="Unassembled WGS sequence"/>
</dbReference>
<comment type="similarity">
    <text evidence="6">Belongs to the TRAFAC class OBG-HflX-like GTPase superfamily. OBG GTPase family. YchF/OLA1 subfamily.</text>
</comment>
<keyword evidence="5" id="KW-0460">Magnesium</keyword>
<reference evidence="9 10" key="1">
    <citation type="journal article" date="2016" name="Nat. Commun.">
        <title>Thousands of microbial genomes shed light on interconnected biogeochemical processes in an aquifer system.</title>
        <authorList>
            <person name="Anantharaman K."/>
            <person name="Brown C.T."/>
            <person name="Hug L.A."/>
            <person name="Sharon I."/>
            <person name="Castelle C.J."/>
            <person name="Probst A.J."/>
            <person name="Thomas B.C."/>
            <person name="Singh A."/>
            <person name="Wilkins M.J."/>
            <person name="Karaoz U."/>
            <person name="Brodie E.L."/>
            <person name="Williams K.H."/>
            <person name="Hubbard S.S."/>
            <person name="Banfield J.F."/>
        </authorList>
    </citation>
    <scope>NUCLEOTIDE SEQUENCE [LARGE SCALE GENOMIC DNA]</scope>
</reference>
<comment type="function">
    <text evidence="6">ATPase that binds to both the 70S ribosome and the 50S ribosomal subunit in a nucleotide-independent manner.</text>
</comment>